<keyword evidence="3" id="KW-1185">Reference proteome</keyword>
<dbReference type="eggNOG" id="COG5590">
    <property type="taxonomic scope" value="Bacteria"/>
</dbReference>
<dbReference type="InterPro" id="IPR012762">
    <property type="entry name" value="Ubiq_biosynth_COQ9"/>
</dbReference>
<evidence type="ECO:0000313" key="3">
    <source>
        <dbReference type="Proteomes" id="UP000013063"/>
    </source>
</evidence>
<dbReference type="Pfam" id="PF08511">
    <property type="entry name" value="COQ9"/>
    <property type="match status" value="1"/>
</dbReference>
<dbReference type="GO" id="GO:0008289">
    <property type="term" value="F:lipid binding"/>
    <property type="evidence" value="ECO:0007669"/>
    <property type="project" value="InterPro"/>
</dbReference>
<dbReference type="PATRIC" id="fig|1292034.3.peg.942"/>
<dbReference type="STRING" id="1292034.OR37_00950"/>
<evidence type="ECO:0000259" key="1">
    <source>
        <dbReference type="Pfam" id="PF08511"/>
    </source>
</evidence>
<organism evidence="2 3">
    <name type="scientific">Caulobacter vibrioides OR37</name>
    <dbReference type="NCBI Taxonomy" id="1292034"/>
    <lineage>
        <taxon>Bacteria</taxon>
        <taxon>Pseudomonadati</taxon>
        <taxon>Pseudomonadota</taxon>
        <taxon>Alphaproteobacteria</taxon>
        <taxon>Caulobacterales</taxon>
        <taxon>Caulobacteraceae</taxon>
        <taxon>Caulobacter</taxon>
    </lineage>
</organism>
<feature type="domain" description="COQ9 C-terminal" evidence="1">
    <location>
        <begin position="133"/>
        <end position="199"/>
    </location>
</feature>
<accession>R0D454</accession>
<dbReference type="AlphaFoldDB" id="R0D454"/>
<dbReference type="RefSeq" id="WP_004616372.1">
    <property type="nucleotide sequence ID" value="NZ_APMP01000003.1"/>
</dbReference>
<evidence type="ECO:0000313" key="2">
    <source>
        <dbReference type="EMBL" id="ENZ83175.1"/>
    </source>
</evidence>
<protein>
    <submittedName>
        <fullName evidence="2">RpsU-divergently transcribed protein</fullName>
    </submittedName>
</protein>
<comment type="caution">
    <text evidence="2">The sequence shown here is derived from an EMBL/GenBank/DDBJ whole genome shotgun (WGS) entry which is preliminary data.</text>
</comment>
<dbReference type="GO" id="GO:0006744">
    <property type="term" value="P:ubiquinone biosynthetic process"/>
    <property type="evidence" value="ECO:0007669"/>
    <property type="project" value="InterPro"/>
</dbReference>
<dbReference type="OrthoDB" id="7201143at2"/>
<dbReference type="InterPro" id="IPR013718">
    <property type="entry name" value="COQ9_C"/>
</dbReference>
<name>R0D454_CAUVI</name>
<dbReference type="NCBIfam" id="TIGR02396">
    <property type="entry name" value="diverge_rpsU"/>
    <property type="match status" value="1"/>
</dbReference>
<proteinExistence type="predicted"/>
<gene>
    <name evidence="2" type="ORF">OR37_00950</name>
</gene>
<dbReference type="Gene3D" id="1.10.357.10">
    <property type="entry name" value="Tetracycline Repressor, domain 2"/>
    <property type="match status" value="1"/>
</dbReference>
<dbReference type="Proteomes" id="UP000013063">
    <property type="component" value="Unassembled WGS sequence"/>
</dbReference>
<sequence length="226" mass="24163">MSQTVDPSLQVSGPPAASWADSAEQRVLDEALRLAPRTGWNTALVARALAAAGLSEAEGQLLLPEGPRDLAALLSRRHDAAALERLAALDVAALKIRQRIREGVVARLDAAAQNADVLRPLAVFLAFPTNLALAVRLTWDSADALWRWAGDTATDENHYSKRAILSGILVSTLAVDLASGRASALSHLDARIDNVMAFEKWKAGLKPMDLATEVVSALARMRYGKA</sequence>
<reference evidence="2 3" key="1">
    <citation type="journal article" date="2013" name="Genome Announc.">
        <title>Draft Genome Sequence for Caulobacter sp. Strain OR37, a Bacterium Tolerant to Heavy Metals.</title>
        <authorList>
            <person name="Utturkar S.M."/>
            <person name="Bollmann A."/>
            <person name="Brzoska R.M."/>
            <person name="Klingeman D.M."/>
            <person name="Epstein S.E."/>
            <person name="Palumbo A.V."/>
            <person name="Brown S.D."/>
        </authorList>
    </citation>
    <scope>NUCLEOTIDE SEQUENCE [LARGE SCALE GENOMIC DNA]</scope>
    <source>
        <strain evidence="2 3">OR37</strain>
    </source>
</reference>
<dbReference type="EMBL" id="APMP01000003">
    <property type="protein sequence ID" value="ENZ83175.1"/>
    <property type="molecule type" value="Genomic_DNA"/>
</dbReference>